<evidence type="ECO:0000256" key="5">
    <source>
        <dbReference type="ARBA" id="ARBA00023054"/>
    </source>
</evidence>
<dbReference type="GO" id="GO:0031985">
    <property type="term" value="C:Golgi cisterna"/>
    <property type="evidence" value="ECO:0007669"/>
    <property type="project" value="TreeGrafter"/>
</dbReference>
<evidence type="ECO:0000256" key="6">
    <source>
        <dbReference type="ARBA" id="ARBA00023136"/>
    </source>
</evidence>
<keyword evidence="11" id="KW-1185">Reference proteome</keyword>
<feature type="region of interest" description="Disordered" evidence="8">
    <location>
        <begin position="267"/>
        <end position="298"/>
    </location>
</feature>
<evidence type="ECO:0000256" key="9">
    <source>
        <dbReference type="SAM" id="Phobius"/>
    </source>
</evidence>
<evidence type="ECO:0000256" key="3">
    <source>
        <dbReference type="ARBA" id="ARBA00022989"/>
    </source>
</evidence>
<dbReference type="GO" id="GO:0007030">
    <property type="term" value="P:Golgi organization"/>
    <property type="evidence" value="ECO:0007669"/>
    <property type="project" value="InterPro"/>
</dbReference>
<dbReference type="EMBL" id="PGGS01000519">
    <property type="protein sequence ID" value="PNH03320.1"/>
    <property type="molecule type" value="Genomic_DNA"/>
</dbReference>
<dbReference type="PANTHER" id="PTHR13815">
    <property type="entry name" value="GOLGIN-84"/>
    <property type="match status" value="1"/>
</dbReference>
<evidence type="ECO:0000256" key="2">
    <source>
        <dbReference type="ARBA" id="ARBA00022692"/>
    </source>
</evidence>
<proteinExistence type="predicted"/>
<feature type="region of interest" description="Disordered" evidence="8">
    <location>
        <begin position="546"/>
        <end position="566"/>
    </location>
</feature>
<evidence type="ECO:0000313" key="10">
    <source>
        <dbReference type="EMBL" id="PNH03320.1"/>
    </source>
</evidence>
<feature type="compositionally biased region" description="Low complexity" evidence="8">
    <location>
        <begin position="208"/>
        <end position="231"/>
    </location>
</feature>
<keyword evidence="5 7" id="KW-0175">Coiled coil</keyword>
<dbReference type="AlphaFoldDB" id="A0A2J7ZSV1"/>
<keyword evidence="6 9" id="KW-0472">Membrane</keyword>
<evidence type="ECO:0000256" key="7">
    <source>
        <dbReference type="SAM" id="Coils"/>
    </source>
</evidence>
<feature type="compositionally biased region" description="Low complexity" evidence="8">
    <location>
        <begin position="278"/>
        <end position="287"/>
    </location>
</feature>
<dbReference type="OrthoDB" id="248903at2759"/>
<keyword evidence="2 9" id="KW-0812">Transmembrane</keyword>
<accession>A0A2J7ZSV1</accession>
<dbReference type="PANTHER" id="PTHR13815:SF7">
    <property type="entry name" value="GOLGIN SUBFAMILY A MEMBER 5"/>
    <property type="match status" value="1"/>
</dbReference>
<feature type="region of interest" description="Disordered" evidence="8">
    <location>
        <begin position="156"/>
        <end position="247"/>
    </location>
</feature>
<dbReference type="GO" id="GO:0000301">
    <property type="term" value="P:retrograde transport, vesicle recycling within Golgi"/>
    <property type="evidence" value="ECO:0007669"/>
    <property type="project" value="TreeGrafter"/>
</dbReference>
<organism evidence="10 11">
    <name type="scientific">Tetrabaena socialis</name>
    <dbReference type="NCBI Taxonomy" id="47790"/>
    <lineage>
        <taxon>Eukaryota</taxon>
        <taxon>Viridiplantae</taxon>
        <taxon>Chlorophyta</taxon>
        <taxon>core chlorophytes</taxon>
        <taxon>Chlorophyceae</taxon>
        <taxon>CS clade</taxon>
        <taxon>Chlamydomonadales</taxon>
        <taxon>Tetrabaenaceae</taxon>
        <taxon>Tetrabaena</taxon>
    </lineage>
</organism>
<gene>
    <name evidence="10" type="ORF">TSOC_010629</name>
</gene>
<dbReference type="GO" id="GO:0000139">
    <property type="term" value="C:Golgi membrane"/>
    <property type="evidence" value="ECO:0007669"/>
    <property type="project" value="UniProtKB-SubCell"/>
</dbReference>
<evidence type="ECO:0000313" key="11">
    <source>
        <dbReference type="Proteomes" id="UP000236333"/>
    </source>
</evidence>
<evidence type="ECO:0000256" key="4">
    <source>
        <dbReference type="ARBA" id="ARBA00023034"/>
    </source>
</evidence>
<feature type="coiled-coil region" evidence="7">
    <location>
        <begin position="298"/>
        <end position="353"/>
    </location>
</feature>
<evidence type="ECO:0000256" key="8">
    <source>
        <dbReference type="SAM" id="MobiDB-lite"/>
    </source>
</evidence>
<feature type="compositionally biased region" description="Low complexity" evidence="8">
    <location>
        <begin position="156"/>
        <end position="172"/>
    </location>
</feature>
<sequence>MASWLASQLRAAEGLLDAVDKTVSRTPYPAATPVGAAPAFSAAASGVYTHAGAASAVHAQHPSSSAGGFTVKVDAPIPFGSRPAAPAGAGAGTAAATSYSGAAGLSRHSSQANLAPASAPAAPYYQLAPAAAPYGSNGTGGGAAATSWAAEERSASGASAATSADAAAQQAGRGAGGSTGPLPLQESSSAARDASLPDAGGAVGGAAGNARSAPNAAAGAAPPSGTSQQTPAPSPAPPAPVSAPAPTTLASATSSAVTHSLSFFNLVLEDPSDPPPADAGGASASAAGNGGGGLQQQLQALSRTCEQLRKRLDLSRVENEQLEDMLARAEVKVQQEAAQVAVLREELAAAQHQRAAGEGGLAAQLAVARSSLADVAGRYEASQRSVLVLEGRLAALEESSRRLAAHHSDREGNIVDALRAELSSAEARLASERKAHQASRAAAASREADLEQQVAGNTAALTDLTRSLEDANRKGRGRVGSVAAGRCCAWDTAQLESQLREVSDMLYLKQTQLERLASEKAGQQLKTERELDNVRQELAKLVRQTVQQGGGGGGGRGGADGGGAGGGGVSHDVIPMDALGEPYQRLARHTKVGKAVKAAANFLDSTASTTSFVLRQYPLARLCLFAYVALIHLYLYMLTARMQRLATHFESISAPIAT</sequence>
<comment type="subcellular location">
    <subcellularLocation>
        <location evidence="1">Golgi apparatus membrane</location>
        <topology evidence="1">Single-pass membrane protein</topology>
    </subcellularLocation>
</comment>
<dbReference type="Pfam" id="PF09787">
    <property type="entry name" value="Golgin_A5"/>
    <property type="match status" value="1"/>
</dbReference>
<keyword evidence="3 9" id="KW-1133">Transmembrane helix</keyword>
<feature type="region of interest" description="Disordered" evidence="8">
    <location>
        <begin position="433"/>
        <end position="454"/>
    </location>
</feature>
<reference evidence="10 11" key="1">
    <citation type="journal article" date="2017" name="Mol. Biol. Evol.">
        <title>The 4-celled Tetrabaena socialis nuclear genome reveals the essential components for genetic control of cell number at the origin of multicellularity in the volvocine lineage.</title>
        <authorList>
            <person name="Featherston J."/>
            <person name="Arakaki Y."/>
            <person name="Hanschen E.R."/>
            <person name="Ferris P.J."/>
            <person name="Michod R.E."/>
            <person name="Olson B.J.S.C."/>
            <person name="Nozaki H."/>
            <person name="Durand P.M."/>
        </authorList>
    </citation>
    <scope>NUCLEOTIDE SEQUENCE [LARGE SCALE GENOMIC DNA]</scope>
    <source>
        <strain evidence="10 11">NIES-571</strain>
    </source>
</reference>
<name>A0A2J7ZSV1_9CHLO</name>
<comment type="caution">
    <text evidence="10">The sequence shown here is derived from an EMBL/GenBank/DDBJ whole genome shotgun (WGS) entry which is preliminary data.</text>
</comment>
<keyword evidence="4" id="KW-0333">Golgi apparatus</keyword>
<feature type="compositionally biased region" description="Gly residues" evidence="8">
    <location>
        <begin position="548"/>
        <end position="566"/>
    </location>
</feature>
<dbReference type="InterPro" id="IPR019177">
    <property type="entry name" value="Golgin_subfamily_A_member_5"/>
</dbReference>
<evidence type="ECO:0000256" key="1">
    <source>
        <dbReference type="ARBA" id="ARBA00004194"/>
    </source>
</evidence>
<protein>
    <submittedName>
        <fullName evidence="10">Golgin candidate 1</fullName>
    </submittedName>
</protein>
<feature type="compositionally biased region" description="Pro residues" evidence="8">
    <location>
        <begin position="232"/>
        <end position="243"/>
    </location>
</feature>
<feature type="transmembrane region" description="Helical" evidence="9">
    <location>
        <begin position="619"/>
        <end position="638"/>
    </location>
</feature>
<dbReference type="Proteomes" id="UP000236333">
    <property type="component" value="Unassembled WGS sequence"/>
</dbReference>